<protein>
    <submittedName>
        <fullName evidence="1">Uncharacterized protein</fullName>
    </submittedName>
</protein>
<reference evidence="1 2" key="1">
    <citation type="submission" date="2013-01" db="EMBL/GenBank/DDBJ databases">
        <authorList>
            <person name="Harkins D.M."/>
            <person name="Durkin A.S."/>
            <person name="Brinkac L.M."/>
            <person name="Haft D.H."/>
            <person name="Selengut J.D."/>
            <person name="Sanka R."/>
            <person name="DePew J."/>
            <person name="Purushe J."/>
            <person name="Whelen A.C."/>
            <person name="Vinetz J.M."/>
            <person name="Sutton G.G."/>
            <person name="Nierman W.C."/>
            <person name="Fouts D.E."/>
        </authorList>
    </citation>
    <scope>NUCLEOTIDE SEQUENCE [LARGE SCALE GENOMIC DNA]</scope>
    <source>
        <strain evidence="1 2">2007001578</strain>
    </source>
</reference>
<sequence>MSHFCYTDFLNRLFIAKLKWEFPHFINKKSNPVGVPTKFEYDSK</sequence>
<name>A0ABN0J1W1_9LEPT</name>
<proteinExistence type="predicted"/>
<gene>
    <name evidence="1" type="ORF">LEP1GSC035_0112</name>
</gene>
<dbReference type="Proteomes" id="UP000012099">
    <property type="component" value="Unassembled WGS sequence"/>
</dbReference>
<evidence type="ECO:0000313" key="1">
    <source>
        <dbReference type="EMBL" id="EMN00836.1"/>
    </source>
</evidence>
<comment type="caution">
    <text evidence="1">The sequence shown here is derived from an EMBL/GenBank/DDBJ whole genome shotgun (WGS) entry which is preliminary data.</text>
</comment>
<dbReference type="EMBL" id="AHMH02000072">
    <property type="protein sequence ID" value="EMN00836.1"/>
    <property type="molecule type" value="Genomic_DNA"/>
</dbReference>
<organism evidence="1 2">
    <name type="scientific">Leptospira noguchii str. 2007001578</name>
    <dbReference type="NCBI Taxonomy" id="1049974"/>
    <lineage>
        <taxon>Bacteria</taxon>
        <taxon>Pseudomonadati</taxon>
        <taxon>Spirochaetota</taxon>
        <taxon>Spirochaetia</taxon>
        <taxon>Leptospirales</taxon>
        <taxon>Leptospiraceae</taxon>
        <taxon>Leptospira</taxon>
    </lineage>
</organism>
<evidence type="ECO:0000313" key="2">
    <source>
        <dbReference type="Proteomes" id="UP000012099"/>
    </source>
</evidence>
<keyword evidence="2" id="KW-1185">Reference proteome</keyword>
<accession>A0ABN0J1W1</accession>